<dbReference type="InterPro" id="IPR006634">
    <property type="entry name" value="TLC-dom"/>
</dbReference>
<proteinExistence type="predicted"/>
<dbReference type="PANTHER" id="PTHR13439:SF4">
    <property type="entry name" value="TLC DOMAIN-CONTAINING PROTEIN"/>
    <property type="match status" value="1"/>
</dbReference>
<keyword evidence="4 5" id="KW-0472">Membrane</keyword>
<gene>
    <name evidence="9" type="primary">TLCD1</name>
    <name evidence="9" type="ORF">HDU87_002244</name>
</gene>
<dbReference type="PROSITE" id="PS50922">
    <property type="entry name" value="TLC"/>
    <property type="match status" value="1"/>
</dbReference>
<dbReference type="Pfam" id="PF03798">
    <property type="entry name" value="TRAM_LAG1_CLN8"/>
    <property type="match status" value="1"/>
</dbReference>
<keyword evidence="10" id="KW-1185">Reference proteome</keyword>
<evidence type="ECO:0000256" key="3">
    <source>
        <dbReference type="ARBA" id="ARBA00022989"/>
    </source>
</evidence>
<evidence type="ECO:0000256" key="1">
    <source>
        <dbReference type="ARBA" id="ARBA00004141"/>
    </source>
</evidence>
<organism evidence="9 10">
    <name type="scientific">Geranomyces variabilis</name>
    <dbReference type="NCBI Taxonomy" id="109894"/>
    <lineage>
        <taxon>Eukaryota</taxon>
        <taxon>Fungi</taxon>
        <taxon>Fungi incertae sedis</taxon>
        <taxon>Chytridiomycota</taxon>
        <taxon>Chytridiomycota incertae sedis</taxon>
        <taxon>Chytridiomycetes</taxon>
        <taxon>Spizellomycetales</taxon>
        <taxon>Powellomycetaceae</taxon>
        <taxon>Geranomyces</taxon>
    </lineage>
</organism>
<keyword evidence="3 7" id="KW-1133">Transmembrane helix</keyword>
<comment type="subcellular location">
    <subcellularLocation>
        <location evidence="1">Membrane</location>
        <topology evidence="1">Multi-pass membrane protein</topology>
    </subcellularLocation>
</comment>
<accession>A0AAD5TL91</accession>
<keyword evidence="2 5" id="KW-0812">Transmembrane</keyword>
<evidence type="ECO:0000259" key="8">
    <source>
        <dbReference type="PROSITE" id="PS50922"/>
    </source>
</evidence>
<name>A0AAD5TL91_9FUNG</name>
<evidence type="ECO:0000313" key="10">
    <source>
        <dbReference type="Proteomes" id="UP001212152"/>
    </source>
</evidence>
<dbReference type="GO" id="GO:0071709">
    <property type="term" value="P:membrane assembly"/>
    <property type="evidence" value="ECO:0007669"/>
    <property type="project" value="TreeGrafter"/>
</dbReference>
<feature type="transmembrane region" description="Helical" evidence="7">
    <location>
        <begin position="141"/>
        <end position="166"/>
    </location>
</feature>
<dbReference type="InterPro" id="IPR050846">
    <property type="entry name" value="TLCD"/>
</dbReference>
<comment type="caution">
    <text evidence="9">The sequence shown here is derived from an EMBL/GenBank/DDBJ whole genome shotgun (WGS) entry which is preliminary data.</text>
</comment>
<feature type="transmembrane region" description="Helical" evidence="7">
    <location>
        <begin position="62"/>
        <end position="84"/>
    </location>
</feature>
<dbReference type="GO" id="GO:0007009">
    <property type="term" value="P:plasma membrane organization"/>
    <property type="evidence" value="ECO:0007669"/>
    <property type="project" value="TreeGrafter"/>
</dbReference>
<evidence type="ECO:0000256" key="7">
    <source>
        <dbReference type="SAM" id="Phobius"/>
    </source>
</evidence>
<feature type="region of interest" description="Disordered" evidence="6">
    <location>
        <begin position="275"/>
        <end position="298"/>
    </location>
</feature>
<dbReference type="AlphaFoldDB" id="A0AAD5TL91"/>
<dbReference type="SMART" id="SM00724">
    <property type="entry name" value="TLC"/>
    <property type="match status" value="1"/>
</dbReference>
<protein>
    <submittedName>
        <fullName evidence="9">TLC domain-containing protein 1</fullName>
    </submittedName>
</protein>
<dbReference type="EMBL" id="JADGJQ010000018">
    <property type="protein sequence ID" value="KAJ3180021.1"/>
    <property type="molecule type" value="Genomic_DNA"/>
</dbReference>
<feature type="compositionally biased region" description="Basic and acidic residues" evidence="6">
    <location>
        <begin position="279"/>
        <end position="289"/>
    </location>
</feature>
<evidence type="ECO:0000313" key="9">
    <source>
        <dbReference type="EMBL" id="KAJ3180021.1"/>
    </source>
</evidence>
<sequence>MAPSIQDAGVEFYQPDEFCTVLGYQSLIASFFSFVILRFAILKPVLYRQRRVALDSARRALLANHIASYLHALASSAAVIGLFVNHPALLSDMQGVRSGDAAVEAARRALAFSTGYFFADCFDMLVSGTYRTNLGIWGHHIAAIACYTASLHTCLLYPYLVFTLVVEINSIFLHHRKVLALYYPDQQPIPAALEQTNGLASHLLLWTFPPTRIFANLYVTYRIFAERNVWQAPAWTWWVAILGMAAVDWYNVGLWTQVKRSVAKDRLRRAANKAGAIADADKKKDDDWVSKSGTELMD</sequence>
<dbReference type="GO" id="GO:0005886">
    <property type="term" value="C:plasma membrane"/>
    <property type="evidence" value="ECO:0007669"/>
    <property type="project" value="TreeGrafter"/>
</dbReference>
<evidence type="ECO:0000256" key="2">
    <source>
        <dbReference type="ARBA" id="ARBA00022692"/>
    </source>
</evidence>
<dbReference type="PANTHER" id="PTHR13439">
    <property type="entry name" value="CT120 PROTEIN"/>
    <property type="match status" value="1"/>
</dbReference>
<feature type="domain" description="TLC" evidence="8">
    <location>
        <begin position="57"/>
        <end position="250"/>
    </location>
</feature>
<evidence type="ECO:0000256" key="6">
    <source>
        <dbReference type="SAM" id="MobiDB-lite"/>
    </source>
</evidence>
<dbReference type="GO" id="GO:0055091">
    <property type="term" value="P:phospholipid homeostasis"/>
    <property type="evidence" value="ECO:0007669"/>
    <property type="project" value="TreeGrafter"/>
</dbReference>
<feature type="transmembrane region" description="Helical" evidence="7">
    <location>
        <begin position="22"/>
        <end position="41"/>
    </location>
</feature>
<dbReference type="GO" id="GO:0097035">
    <property type="term" value="P:regulation of membrane lipid distribution"/>
    <property type="evidence" value="ECO:0007669"/>
    <property type="project" value="TreeGrafter"/>
</dbReference>
<evidence type="ECO:0000256" key="5">
    <source>
        <dbReference type="PROSITE-ProRule" id="PRU00205"/>
    </source>
</evidence>
<evidence type="ECO:0000256" key="4">
    <source>
        <dbReference type="ARBA" id="ARBA00023136"/>
    </source>
</evidence>
<reference evidence="9" key="1">
    <citation type="submission" date="2020-05" db="EMBL/GenBank/DDBJ databases">
        <title>Phylogenomic resolution of chytrid fungi.</title>
        <authorList>
            <person name="Stajich J.E."/>
            <person name="Amses K."/>
            <person name="Simmons R."/>
            <person name="Seto K."/>
            <person name="Myers J."/>
            <person name="Bonds A."/>
            <person name="Quandt C.A."/>
            <person name="Barry K."/>
            <person name="Liu P."/>
            <person name="Grigoriev I."/>
            <person name="Longcore J.E."/>
            <person name="James T.Y."/>
        </authorList>
    </citation>
    <scope>NUCLEOTIDE SEQUENCE</scope>
    <source>
        <strain evidence="9">JEL0379</strain>
    </source>
</reference>
<dbReference type="Proteomes" id="UP001212152">
    <property type="component" value="Unassembled WGS sequence"/>
</dbReference>